<dbReference type="Proteomes" id="UP001597280">
    <property type="component" value="Unassembled WGS sequence"/>
</dbReference>
<sequence>MSTFDRLTGKLRRVLGASTPSAVPATRGGTDRAAAPAAPAGSVPATGAPTSAGASTGTWQSSFTAHSAALTEQDHEAIAQYERIVRVASPEQLEAVHREALERLTPLQRQEVEARLRAELPEAERPRSSRVGDIAGSLTAGAATLGGGGLLGAGGLLAAVAGGVVVSSAASSLLHGAVSPGHDLPGAPVGPPGGEDFWAQGDTDLLGDAGLLGGLLGGFDLEDLLGR</sequence>
<evidence type="ECO:0000313" key="3">
    <source>
        <dbReference type="Proteomes" id="UP001597280"/>
    </source>
</evidence>
<reference evidence="3" key="1">
    <citation type="journal article" date="2019" name="Int. J. Syst. Evol. Microbiol.">
        <title>The Global Catalogue of Microorganisms (GCM) 10K type strain sequencing project: providing services to taxonomists for standard genome sequencing and annotation.</title>
        <authorList>
            <consortium name="The Broad Institute Genomics Platform"/>
            <consortium name="The Broad Institute Genome Sequencing Center for Infectious Disease"/>
            <person name="Wu L."/>
            <person name="Ma J."/>
        </authorList>
    </citation>
    <scope>NUCLEOTIDE SEQUENCE [LARGE SCALE GENOMIC DNA]</scope>
    <source>
        <strain evidence="3">JCM 11650</strain>
    </source>
</reference>
<feature type="compositionally biased region" description="Low complexity" evidence="1">
    <location>
        <begin position="24"/>
        <end position="58"/>
    </location>
</feature>
<evidence type="ECO:0008006" key="4">
    <source>
        <dbReference type="Google" id="ProtNLM"/>
    </source>
</evidence>
<keyword evidence="3" id="KW-1185">Reference proteome</keyword>
<comment type="caution">
    <text evidence="2">The sequence shown here is derived from an EMBL/GenBank/DDBJ whole genome shotgun (WGS) entry which is preliminary data.</text>
</comment>
<evidence type="ECO:0000256" key="1">
    <source>
        <dbReference type="SAM" id="MobiDB-lite"/>
    </source>
</evidence>
<protein>
    <recommendedName>
        <fullName evidence="4">Cation-transporting ATPase</fullName>
    </recommendedName>
</protein>
<evidence type="ECO:0000313" key="2">
    <source>
        <dbReference type="EMBL" id="MFD1836032.1"/>
    </source>
</evidence>
<feature type="region of interest" description="Disordered" evidence="1">
    <location>
        <begin position="15"/>
        <end position="58"/>
    </location>
</feature>
<name>A0ABW4Q0T8_9MICO</name>
<dbReference type="EMBL" id="JBHUFL010000003">
    <property type="protein sequence ID" value="MFD1836032.1"/>
    <property type="molecule type" value="Genomic_DNA"/>
</dbReference>
<dbReference type="RefSeq" id="WP_343905305.1">
    <property type="nucleotide sequence ID" value="NZ_BAAAIS010000003.1"/>
</dbReference>
<organism evidence="2 3">
    <name type="scientific">Brachybacterium rhamnosum</name>
    <dbReference type="NCBI Taxonomy" id="173361"/>
    <lineage>
        <taxon>Bacteria</taxon>
        <taxon>Bacillati</taxon>
        <taxon>Actinomycetota</taxon>
        <taxon>Actinomycetes</taxon>
        <taxon>Micrococcales</taxon>
        <taxon>Dermabacteraceae</taxon>
        <taxon>Brachybacterium</taxon>
    </lineage>
</organism>
<gene>
    <name evidence="2" type="ORF">ACFSDA_13240</name>
</gene>
<accession>A0ABW4Q0T8</accession>
<proteinExistence type="predicted"/>